<reference evidence="1 2" key="1">
    <citation type="journal article" date="2017" name="Int. J. Syst. Evol. Microbiol.">
        <title>Photobacterium alginatilyticum sp. nov., a marine bacterium isolated from bottom seawater.</title>
        <authorList>
            <person name="Wang X."/>
            <person name="Wang Y."/>
            <person name="Yang X."/>
            <person name="Sun H."/>
            <person name="Li B."/>
            <person name="Zhang X.H."/>
        </authorList>
    </citation>
    <scope>NUCLEOTIDE SEQUENCE [LARGE SCALE GENOMIC DNA]</scope>
    <source>
        <strain evidence="1 2">P03D4</strain>
    </source>
</reference>
<comment type="caution">
    <text evidence="1">The sequence shown here is derived from an EMBL/GenBank/DDBJ whole genome shotgun (WGS) entry which is preliminary data.</text>
</comment>
<dbReference type="Proteomes" id="UP000738517">
    <property type="component" value="Unassembled WGS sequence"/>
</dbReference>
<evidence type="ECO:0000313" key="1">
    <source>
        <dbReference type="EMBL" id="NBI56369.1"/>
    </source>
</evidence>
<evidence type="ECO:0000313" key="2">
    <source>
        <dbReference type="Proteomes" id="UP000738517"/>
    </source>
</evidence>
<protein>
    <submittedName>
        <fullName evidence="1">Uncharacterized protein</fullName>
    </submittedName>
</protein>
<keyword evidence="2" id="KW-1185">Reference proteome</keyword>
<proteinExistence type="predicted"/>
<sequence length="123" mass="13903">MKLSQLETDILDWFARSYPSIAIQEQILCCEVTEREDTTIGFFTSFKVNENVGQIVSPEGYTSINLNELKLIAPKLTDGADVILHIENGYLDCIEAYAITDGHPLTVSRYELKELDVNFINDL</sequence>
<dbReference type="EMBL" id="RSEJ01000107">
    <property type="protein sequence ID" value="NBI56369.1"/>
    <property type="molecule type" value="Genomic_DNA"/>
</dbReference>
<accession>A0ABW9YRJ7</accession>
<dbReference type="RefSeq" id="WP_160658697.1">
    <property type="nucleotide sequence ID" value="NZ_RSEJ01000107.1"/>
</dbReference>
<organism evidence="1 2">
    <name type="scientific">Photobacterium alginatilyticum</name>
    <dbReference type="NCBI Taxonomy" id="1775171"/>
    <lineage>
        <taxon>Bacteria</taxon>
        <taxon>Pseudomonadati</taxon>
        <taxon>Pseudomonadota</taxon>
        <taxon>Gammaproteobacteria</taxon>
        <taxon>Vibrionales</taxon>
        <taxon>Vibrionaceae</taxon>
        <taxon>Photobacterium</taxon>
    </lineage>
</organism>
<gene>
    <name evidence="1" type="ORF">EIZ48_28330</name>
</gene>
<name>A0ABW9YRJ7_9GAMM</name>